<evidence type="ECO:0000313" key="2">
    <source>
        <dbReference type="Proteomes" id="UP001157502"/>
    </source>
</evidence>
<proteinExistence type="predicted"/>
<accession>A0ACC2F3I6</accession>
<organism evidence="1 2">
    <name type="scientific">Dallia pectoralis</name>
    <name type="common">Alaska blackfish</name>
    <dbReference type="NCBI Taxonomy" id="75939"/>
    <lineage>
        <taxon>Eukaryota</taxon>
        <taxon>Metazoa</taxon>
        <taxon>Chordata</taxon>
        <taxon>Craniata</taxon>
        <taxon>Vertebrata</taxon>
        <taxon>Euteleostomi</taxon>
        <taxon>Actinopterygii</taxon>
        <taxon>Neopterygii</taxon>
        <taxon>Teleostei</taxon>
        <taxon>Protacanthopterygii</taxon>
        <taxon>Esociformes</taxon>
        <taxon>Umbridae</taxon>
        <taxon>Dallia</taxon>
    </lineage>
</organism>
<reference evidence="1" key="1">
    <citation type="submission" date="2021-05" db="EMBL/GenBank/DDBJ databases">
        <authorList>
            <person name="Pan Q."/>
            <person name="Jouanno E."/>
            <person name="Zahm M."/>
            <person name="Klopp C."/>
            <person name="Cabau C."/>
            <person name="Louis A."/>
            <person name="Berthelot C."/>
            <person name="Parey E."/>
            <person name="Roest Crollius H."/>
            <person name="Montfort J."/>
            <person name="Robinson-Rechavi M."/>
            <person name="Bouchez O."/>
            <person name="Lampietro C."/>
            <person name="Lopez Roques C."/>
            <person name="Donnadieu C."/>
            <person name="Postlethwait J."/>
            <person name="Bobe J."/>
            <person name="Dillon D."/>
            <person name="Chandos A."/>
            <person name="von Hippel F."/>
            <person name="Guiguen Y."/>
        </authorList>
    </citation>
    <scope>NUCLEOTIDE SEQUENCE</scope>
    <source>
        <strain evidence="1">YG-Jan2019</strain>
    </source>
</reference>
<comment type="caution">
    <text evidence="1">The sequence shown here is derived from an EMBL/GenBank/DDBJ whole genome shotgun (WGS) entry which is preliminary data.</text>
</comment>
<evidence type="ECO:0000313" key="1">
    <source>
        <dbReference type="EMBL" id="KAJ7985911.1"/>
    </source>
</evidence>
<dbReference type="EMBL" id="CM055762">
    <property type="protein sequence ID" value="KAJ7985911.1"/>
    <property type="molecule type" value="Genomic_DNA"/>
</dbReference>
<name>A0ACC2F3I6_DALPE</name>
<sequence>MLMDQLNITNTNISSVNLVNIVSSTLMGLCSLVGLPANIGVLVVILRQVKKKDNFTLKLMLNLACSDILCLSTLPAWISSLLSGWHLGRGLCKFFSFAVYCSLNVNIMTLTMISVQRYVSVLYPHQWAKLGKKGFFHDLSCSRTFNVEMNFGDCH</sequence>
<dbReference type="Proteomes" id="UP001157502">
    <property type="component" value="Chromosome 35"/>
</dbReference>
<gene>
    <name evidence="1" type="ORF">DPEC_G00345380</name>
</gene>
<protein>
    <submittedName>
        <fullName evidence="1">Uncharacterized protein</fullName>
    </submittedName>
</protein>
<keyword evidence="2" id="KW-1185">Reference proteome</keyword>